<protein>
    <submittedName>
        <fullName evidence="2">Uncharacterized protein</fullName>
    </submittedName>
</protein>
<feature type="transmembrane region" description="Helical" evidence="1">
    <location>
        <begin position="142"/>
        <end position="163"/>
    </location>
</feature>
<gene>
    <name evidence="2" type="ORF">F992_00785</name>
</gene>
<evidence type="ECO:0000256" key="1">
    <source>
        <dbReference type="SAM" id="Phobius"/>
    </source>
</evidence>
<dbReference type="EMBL" id="APOJ01000016">
    <property type="protein sequence ID" value="ENU27953.1"/>
    <property type="molecule type" value="Genomic_DNA"/>
</dbReference>
<keyword evidence="1" id="KW-1133">Transmembrane helix</keyword>
<comment type="caution">
    <text evidence="2">The sequence shown here is derived from an EMBL/GenBank/DDBJ whole genome shotgun (WGS) entry which is preliminary data.</text>
</comment>
<keyword evidence="1" id="KW-0812">Transmembrane</keyword>
<keyword evidence="3" id="KW-1185">Reference proteome</keyword>
<accession>A0ABN0JRP2</accession>
<feature type="transmembrane region" description="Helical" evidence="1">
    <location>
        <begin position="111"/>
        <end position="130"/>
    </location>
</feature>
<evidence type="ECO:0000313" key="2">
    <source>
        <dbReference type="EMBL" id="ENU27953.1"/>
    </source>
</evidence>
<evidence type="ECO:0000313" key="3">
    <source>
        <dbReference type="Proteomes" id="UP000013190"/>
    </source>
</evidence>
<name>A0ABN0JRP2_9GAMM</name>
<keyword evidence="1" id="KW-0472">Membrane</keyword>
<dbReference type="Proteomes" id="UP000013190">
    <property type="component" value="Unassembled WGS sequence"/>
</dbReference>
<proteinExistence type="predicted"/>
<reference evidence="3" key="1">
    <citation type="submission" date="2013-02" db="EMBL/GenBank/DDBJ databases">
        <title>The Genome Sequence of Acinetobacter sp. NIPH 236.</title>
        <authorList>
            <consortium name="The Broad Institute Genome Sequencing Platform"/>
            <consortium name="The Broad Institute Genome Sequencing Center for Infectious Disease"/>
            <person name="Cerqueira G."/>
            <person name="Feldgarden M."/>
            <person name="Courvalin P."/>
            <person name="Perichon B."/>
            <person name="Grillot-Courvalin C."/>
            <person name="Clermont D."/>
            <person name="Rocha E."/>
            <person name="Yoon E.-J."/>
            <person name="Nemec A."/>
            <person name="Walker B."/>
            <person name="Young S.K."/>
            <person name="Zeng Q."/>
            <person name="Gargeya S."/>
            <person name="Fitzgerald M."/>
            <person name="Haas B."/>
            <person name="Abouelleil A."/>
            <person name="Alvarado L."/>
            <person name="Arachchi H.M."/>
            <person name="Berlin A.M."/>
            <person name="Chapman S.B."/>
            <person name="Dewar J."/>
            <person name="Goldberg J."/>
            <person name="Griggs A."/>
            <person name="Gujja S."/>
            <person name="Hansen M."/>
            <person name="Howarth C."/>
            <person name="Imamovic A."/>
            <person name="Larimer J."/>
            <person name="McCowan C."/>
            <person name="Murphy C."/>
            <person name="Neiman D."/>
            <person name="Pearson M."/>
            <person name="Priest M."/>
            <person name="Roberts A."/>
            <person name="Saif S."/>
            <person name="Shea T."/>
            <person name="Sisk P."/>
            <person name="Sykes S."/>
            <person name="Wortman J."/>
            <person name="Nusbaum C."/>
            <person name="Birren B."/>
        </authorList>
    </citation>
    <scope>NUCLEOTIDE SEQUENCE [LARGE SCALE GENOMIC DNA]</scope>
    <source>
        <strain evidence="3">NIPH 236</strain>
    </source>
</reference>
<sequence length="168" mass="19718">MRLNRLGVKSIDVRNILVMAIFLFILYFLCIGLWQQLLNFKGLIFLSKLWESRESGKINQYTIDIYKIYSFLYKSTKGKVGKSVCYNFPTFPFYKLLGILKGVLYHKLNKSLSYFPTFPFLFIFNKIGLINTSRLTSLDTTIWFVTINSLVVISNISFFLRYLGIQRL</sequence>
<feature type="transmembrane region" description="Helical" evidence="1">
    <location>
        <begin position="16"/>
        <end position="34"/>
    </location>
</feature>
<reference evidence="2 3" key="2">
    <citation type="journal article" date="2016" name="Int. J. Syst. Evol. Microbiol.">
        <title>Taxonomy of haemolytic and/or proteolytic strains of the genus Acinetobacter with the proposal of Acinetobacter courvalinii sp. nov. (genomic species 14 sensu Bouvet &amp; Jeanjean), Acinetobacter dispersus sp. nov. (genomic species 17), Acinetobacter modestus sp. nov., Acinetobacter proteolyticus sp. nov. and Acinetobacter vivianii sp. nov.</title>
        <authorList>
            <person name="Nemec A."/>
            <person name="Radolfova-Krizova L."/>
            <person name="Maixnerova M."/>
            <person name="Vrestiakova E."/>
            <person name="Jezek P."/>
            <person name="Sedo O."/>
        </authorList>
    </citation>
    <scope>NUCLEOTIDE SEQUENCE [LARGE SCALE GENOMIC DNA]</scope>
    <source>
        <strain evidence="2 3">NIPH 236</strain>
    </source>
</reference>
<organism evidence="2 3">
    <name type="scientific">Acinetobacter modestus</name>
    <dbReference type="NCBI Taxonomy" id="1776740"/>
    <lineage>
        <taxon>Bacteria</taxon>
        <taxon>Pseudomonadati</taxon>
        <taxon>Pseudomonadota</taxon>
        <taxon>Gammaproteobacteria</taxon>
        <taxon>Moraxellales</taxon>
        <taxon>Moraxellaceae</taxon>
        <taxon>Acinetobacter</taxon>
    </lineage>
</organism>